<dbReference type="InterPro" id="IPR053136">
    <property type="entry name" value="UTP_pyrophosphatase-like"/>
</dbReference>
<comment type="caution">
    <text evidence="2">The sequence shown here is derived from an EMBL/GenBank/DDBJ whole genome shotgun (WGS) entry which is preliminary data.</text>
</comment>
<gene>
    <name evidence="2" type="ORF">GALL_119780</name>
</gene>
<dbReference type="PANTHER" id="PTHR30399">
    <property type="entry name" value="UNCHARACTERIZED PROTEIN YGJP"/>
    <property type="match status" value="1"/>
</dbReference>
<reference evidence="2" key="1">
    <citation type="submission" date="2016-10" db="EMBL/GenBank/DDBJ databases">
        <title>Sequence of Gallionella enrichment culture.</title>
        <authorList>
            <person name="Poehlein A."/>
            <person name="Muehling M."/>
            <person name="Daniel R."/>
        </authorList>
    </citation>
    <scope>NUCLEOTIDE SEQUENCE</scope>
</reference>
<dbReference type="PANTHER" id="PTHR30399:SF1">
    <property type="entry name" value="UTP PYROPHOSPHATASE"/>
    <property type="match status" value="1"/>
</dbReference>
<dbReference type="CDD" id="cd07344">
    <property type="entry name" value="M48_yhfN_like"/>
    <property type="match status" value="1"/>
</dbReference>
<dbReference type="AlphaFoldDB" id="A0A1J5SD37"/>
<dbReference type="EMBL" id="MLJW01000047">
    <property type="protein sequence ID" value="OIR05851.1"/>
    <property type="molecule type" value="Genomic_DNA"/>
</dbReference>
<sequence>MFKALLRKGPPPVVEQRNIHLVGKEISYTLKRSGYRRSISLRIDDRGLTVNAPLRASEKWLHSVLQDKAAWVVKQLDNWESKKAAPIFWAEGARIPFRGEEFLLTLTPRSRGAVPQLHGEVLHVPVGVEAEAAHIEKAVTLWYRNEALRVFEECVAHFAPMLQVSPREIKLTSARTQWGNCTVQGVVRLNWQLVKMPLHLIDYVVVHELAHLIEMNHSPAFWRVVESACPDYKRCRTELRGYGVAE</sequence>
<dbReference type="Gene3D" id="3.30.2010.10">
    <property type="entry name" value="Metalloproteases ('zincins'), catalytic domain"/>
    <property type="match status" value="1"/>
</dbReference>
<protein>
    <recommendedName>
        <fullName evidence="1">YgjP-like metallopeptidase domain-containing protein</fullName>
    </recommendedName>
</protein>
<evidence type="ECO:0000313" key="2">
    <source>
        <dbReference type="EMBL" id="OIR05851.1"/>
    </source>
</evidence>
<feature type="domain" description="YgjP-like metallopeptidase" evidence="1">
    <location>
        <begin position="37"/>
        <end position="240"/>
    </location>
</feature>
<evidence type="ECO:0000259" key="1">
    <source>
        <dbReference type="Pfam" id="PF01863"/>
    </source>
</evidence>
<proteinExistence type="predicted"/>
<organism evidence="2">
    <name type="scientific">mine drainage metagenome</name>
    <dbReference type="NCBI Taxonomy" id="410659"/>
    <lineage>
        <taxon>unclassified sequences</taxon>
        <taxon>metagenomes</taxon>
        <taxon>ecological metagenomes</taxon>
    </lineage>
</organism>
<accession>A0A1J5SD37</accession>
<dbReference type="InterPro" id="IPR002725">
    <property type="entry name" value="YgjP-like_metallopeptidase"/>
</dbReference>
<name>A0A1J5SD37_9ZZZZ</name>
<dbReference type="Pfam" id="PF01863">
    <property type="entry name" value="YgjP-like"/>
    <property type="match status" value="1"/>
</dbReference>